<sequence length="73" mass="8419">MPVYRPNGDNCAVFADPEELQRWAMLRSSLVVEMEKHLARELTQSERRVILLAEEIIRREASHSVGHETSSEI</sequence>
<dbReference type="KEGG" id="aba:Acid345_1713"/>
<dbReference type="Proteomes" id="UP000002432">
    <property type="component" value="Chromosome"/>
</dbReference>
<evidence type="ECO:0000313" key="2">
    <source>
        <dbReference type="Proteomes" id="UP000002432"/>
    </source>
</evidence>
<evidence type="ECO:0000313" key="1">
    <source>
        <dbReference type="EMBL" id="ABF40714.1"/>
    </source>
</evidence>
<gene>
    <name evidence="1" type="ordered locus">Acid345_1713</name>
</gene>
<dbReference type="AlphaFoldDB" id="Q1IQY6"/>
<dbReference type="EnsemblBacteria" id="ABF40714">
    <property type="protein sequence ID" value="ABF40714"/>
    <property type="gene ID" value="Acid345_1713"/>
</dbReference>
<dbReference type="EMBL" id="CP000360">
    <property type="protein sequence ID" value="ABF40714.1"/>
    <property type="molecule type" value="Genomic_DNA"/>
</dbReference>
<keyword evidence="2" id="KW-1185">Reference proteome</keyword>
<name>Q1IQY6_KORVE</name>
<reference evidence="1 2" key="1">
    <citation type="journal article" date="2009" name="Appl. Environ. Microbiol.">
        <title>Three genomes from the phylum Acidobacteria provide insight into the lifestyles of these microorganisms in soils.</title>
        <authorList>
            <person name="Ward N.L."/>
            <person name="Challacombe J.F."/>
            <person name="Janssen P.H."/>
            <person name="Henrissat B."/>
            <person name="Coutinho P.M."/>
            <person name="Wu M."/>
            <person name="Xie G."/>
            <person name="Haft D.H."/>
            <person name="Sait M."/>
            <person name="Badger J."/>
            <person name="Barabote R.D."/>
            <person name="Bradley B."/>
            <person name="Brettin T.S."/>
            <person name="Brinkac L.M."/>
            <person name="Bruce D."/>
            <person name="Creasy T."/>
            <person name="Daugherty S.C."/>
            <person name="Davidsen T.M."/>
            <person name="DeBoy R.T."/>
            <person name="Detter J.C."/>
            <person name="Dodson R.J."/>
            <person name="Durkin A.S."/>
            <person name="Ganapathy A."/>
            <person name="Gwinn-Giglio M."/>
            <person name="Han C.S."/>
            <person name="Khouri H."/>
            <person name="Kiss H."/>
            <person name="Kothari S.P."/>
            <person name="Madupu R."/>
            <person name="Nelson K.E."/>
            <person name="Nelson W.C."/>
            <person name="Paulsen I."/>
            <person name="Penn K."/>
            <person name="Ren Q."/>
            <person name="Rosovitz M.J."/>
            <person name="Selengut J.D."/>
            <person name="Shrivastava S."/>
            <person name="Sullivan S.A."/>
            <person name="Tapia R."/>
            <person name="Thompson L.S."/>
            <person name="Watkins K.L."/>
            <person name="Yang Q."/>
            <person name="Yu C."/>
            <person name="Zafar N."/>
            <person name="Zhou L."/>
            <person name="Kuske C.R."/>
        </authorList>
    </citation>
    <scope>NUCLEOTIDE SEQUENCE [LARGE SCALE GENOMIC DNA]</scope>
    <source>
        <strain evidence="1 2">Ellin345</strain>
    </source>
</reference>
<accession>Q1IQY6</accession>
<dbReference type="HOGENOM" id="CLU_2699900_0_0_0"/>
<organism evidence="1 2">
    <name type="scientific">Koribacter versatilis (strain Ellin345)</name>
    <dbReference type="NCBI Taxonomy" id="204669"/>
    <lineage>
        <taxon>Bacteria</taxon>
        <taxon>Pseudomonadati</taxon>
        <taxon>Acidobacteriota</taxon>
        <taxon>Terriglobia</taxon>
        <taxon>Terriglobales</taxon>
        <taxon>Candidatus Korobacteraceae</taxon>
        <taxon>Candidatus Korobacter</taxon>
    </lineage>
</organism>
<protein>
    <submittedName>
        <fullName evidence="1">Uncharacterized protein</fullName>
    </submittedName>
</protein>
<proteinExistence type="predicted"/>